<reference evidence="1 2" key="1">
    <citation type="submission" date="2023-03" db="EMBL/GenBank/DDBJ databases">
        <title>Draft genome sequence of Streptomyces sp. K1PA1 isolated from peat swamp forest in Thailand.</title>
        <authorList>
            <person name="Klaysubun C."/>
            <person name="Duangmal K."/>
        </authorList>
    </citation>
    <scope>NUCLEOTIDE SEQUENCE [LARGE SCALE GENOMIC DNA]</scope>
    <source>
        <strain evidence="1 2">K1PA1</strain>
    </source>
</reference>
<evidence type="ECO:0008006" key="3">
    <source>
        <dbReference type="Google" id="ProtNLM"/>
    </source>
</evidence>
<dbReference type="RefSeq" id="WP_276112733.1">
    <property type="nucleotide sequence ID" value="NZ_JARJBB010000048.1"/>
</dbReference>
<evidence type="ECO:0000313" key="1">
    <source>
        <dbReference type="EMBL" id="MDF3303194.1"/>
    </source>
</evidence>
<protein>
    <recommendedName>
        <fullName evidence="3">Transposase</fullName>
    </recommendedName>
</protein>
<keyword evidence="2" id="KW-1185">Reference proteome</keyword>
<name>A0ABT6AEW6_9ACTN</name>
<dbReference type="EMBL" id="JARJBB010000048">
    <property type="protein sequence ID" value="MDF3303194.1"/>
    <property type="molecule type" value="Genomic_DNA"/>
</dbReference>
<accession>A0ABT6AEW6</accession>
<comment type="caution">
    <text evidence="1">The sequence shown here is derived from an EMBL/GenBank/DDBJ whole genome shotgun (WGS) entry which is preliminary data.</text>
</comment>
<dbReference type="Proteomes" id="UP001221150">
    <property type="component" value="Unassembled WGS sequence"/>
</dbReference>
<proteinExistence type="predicted"/>
<organism evidence="1 2">
    <name type="scientific">Streptomyces tropicalis</name>
    <dbReference type="NCBI Taxonomy" id="3034234"/>
    <lineage>
        <taxon>Bacteria</taxon>
        <taxon>Bacillati</taxon>
        <taxon>Actinomycetota</taxon>
        <taxon>Actinomycetes</taxon>
        <taxon>Kitasatosporales</taxon>
        <taxon>Streptomycetaceae</taxon>
        <taxon>Streptomyces</taxon>
    </lineage>
</organism>
<sequence length="62" mass="6940">MTRTKRVDNQRSRTADGHLSVYAPLTLLIGRSLHGEEVWATIQRADDQLLGAHGCVNEQHES</sequence>
<gene>
    <name evidence="1" type="ORF">P3H78_32235</name>
</gene>
<evidence type="ECO:0000313" key="2">
    <source>
        <dbReference type="Proteomes" id="UP001221150"/>
    </source>
</evidence>